<comment type="caution">
    <text evidence="2">The sequence shown here is derived from an EMBL/GenBank/DDBJ whole genome shotgun (WGS) entry which is preliminary data.</text>
</comment>
<feature type="region of interest" description="Disordered" evidence="1">
    <location>
        <begin position="541"/>
        <end position="570"/>
    </location>
</feature>
<feature type="region of interest" description="Disordered" evidence="1">
    <location>
        <begin position="74"/>
        <end position="120"/>
    </location>
</feature>
<gene>
    <name evidence="2" type="ORF">LTR78_007136</name>
</gene>
<feature type="compositionally biased region" description="Basic and acidic residues" evidence="1">
    <location>
        <begin position="223"/>
        <end position="239"/>
    </location>
</feature>
<feature type="compositionally biased region" description="Low complexity" evidence="1">
    <location>
        <begin position="658"/>
        <end position="677"/>
    </location>
</feature>
<feature type="compositionally biased region" description="Polar residues" evidence="1">
    <location>
        <begin position="678"/>
        <end position="687"/>
    </location>
</feature>
<feature type="region of interest" description="Disordered" evidence="1">
    <location>
        <begin position="1"/>
        <end position="62"/>
    </location>
</feature>
<reference evidence="2" key="1">
    <citation type="submission" date="2023-07" db="EMBL/GenBank/DDBJ databases">
        <title>Black Yeasts Isolated from many extreme environments.</title>
        <authorList>
            <person name="Coleine C."/>
            <person name="Stajich J.E."/>
            <person name="Selbmann L."/>
        </authorList>
    </citation>
    <scope>NUCLEOTIDE SEQUENCE</scope>
    <source>
        <strain evidence="2">CCFEE 5485</strain>
    </source>
</reference>
<feature type="compositionally biased region" description="Acidic residues" evidence="1">
    <location>
        <begin position="331"/>
        <end position="347"/>
    </location>
</feature>
<feature type="compositionally biased region" description="Polar residues" evidence="1">
    <location>
        <begin position="551"/>
        <end position="570"/>
    </location>
</feature>
<feature type="compositionally biased region" description="Acidic residues" evidence="1">
    <location>
        <begin position="38"/>
        <end position="56"/>
    </location>
</feature>
<feature type="region of interest" description="Disordered" evidence="1">
    <location>
        <begin position="307"/>
        <end position="472"/>
    </location>
</feature>
<evidence type="ECO:0000256" key="1">
    <source>
        <dbReference type="SAM" id="MobiDB-lite"/>
    </source>
</evidence>
<feature type="region of interest" description="Disordered" evidence="1">
    <location>
        <begin position="642"/>
        <end position="687"/>
    </location>
</feature>
<proteinExistence type="predicted"/>
<feature type="compositionally biased region" description="Acidic residues" evidence="1">
    <location>
        <begin position="313"/>
        <end position="322"/>
    </location>
</feature>
<protein>
    <submittedName>
        <fullName evidence="2">Uncharacterized protein</fullName>
    </submittedName>
</protein>
<organism evidence="2 3">
    <name type="scientific">Recurvomyces mirabilis</name>
    <dbReference type="NCBI Taxonomy" id="574656"/>
    <lineage>
        <taxon>Eukaryota</taxon>
        <taxon>Fungi</taxon>
        <taxon>Dikarya</taxon>
        <taxon>Ascomycota</taxon>
        <taxon>Pezizomycotina</taxon>
        <taxon>Dothideomycetes</taxon>
        <taxon>Dothideomycetidae</taxon>
        <taxon>Mycosphaerellales</taxon>
        <taxon>Teratosphaeriaceae</taxon>
        <taxon>Recurvomyces</taxon>
    </lineage>
</organism>
<name>A0AAE0WJT9_9PEZI</name>
<dbReference type="EMBL" id="JAUTXT010000028">
    <property type="protein sequence ID" value="KAK3673025.1"/>
    <property type="molecule type" value="Genomic_DNA"/>
</dbReference>
<evidence type="ECO:0000313" key="2">
    <source>
        <dbReference type="EMBL" id="KAK3673025.1"/>
    </source>
</evidence>
<accession>A0AAE0WJT9</accession>
<sequence length="687" mass="74953">MATTNMKTSPAVANQAQGHAYKKPSSNRETAAGSNEAGADDSDVSDDENMNDETNEADVFALSNARISEQHLAGLDDDMFTSDAVAGASVSGEDDDDDDYTGVADVSDDEEDVGEDNEDVVRRAAERDLIAEFDRAEQRRDTAEMAAEMDSMFLETNQQDALARELGLTSDSAGPTEFNYDVDMNDDPFVGLDLGDSLYRDMYDDAERALGIWDQASTPLARHNSEESTETKKRVRFAEPQETFSRSSSMSSVDEDQDPNEIFPDLFDVQDDPALRQQFGLDVDIDAQFSFDFDDSGSVYDFDGDEERLALVVDDEESDSDDMSSSSGSDNESDNEGDTTDEENEEETAAREELVRKRRLSAARNAAPSTPTPAKRAVGVSARSTGSPATPRTGGGKGPRIGKFVIDKTKAVMSADPTGKFMTVRPPSRPSEQDKDFWKRHQNATAASTRASTPRSGMQHRRTSSKHDAPLRPFTAQSTLGTMFNGNLDILQNNSTPDIHSDFTPAFIPRPHSSYAGTLHASSDEEEEEDVDMSEFIDLDEYGSDSDNEEPQSATSVTSPQSDLTSSFSNLDTRRSENNLLDHLDQSRGLVGSFRRNQNFTKHVSSLASHPAKRASTMETNALLKGRRSAANIPITPLRKKRVSQDLSMTGSGVKKNISSPLSGRRPRSRGGSISAGMQQTLGPSLM</sequence>
<feature type="compositionally biased region" description="Acidic residues" evidence="1">
    <location>
        <begin position="92"/>
        <end position="118"/>
    </location>
</feature>
<feature type="region of interest" description="Disordered" evidence="1">
    <location>
        <begin position="220"/>
        <end position="269"/>
    </location>
</feature>
<feature type="compositionally biased region" description="Polar residues" evidence="1">
    <location>
        <begin position="1"/>
        <end position="17"/>
    </location>
</feature>
<keyword evidence="3" id="KW-1185">Reference proteome</keyword>
<evidence type="ECO:0000313" key="3">
    <source>
        <dbReference type="Proteomes" id="UP001274830"/>
    </source>
</evidence>
<feature type="compositionally biased region" description="Low complexity" evidence="1">
    <location>
        <begin position="444"/>
        <end position="456"/>
    </location>
</feature>
<dbReference type="Proteomes" id="UP001274830">
    <property type="component" value="Unassembled WGS sequence"/>
</dbReference>
<feature type="compositionally biased region" description="Acidic residues" evidence="1">
    <location>
        <begin position="541"/>
        <end position="550"/>
    </location>
</feature>
<dbReference type="AlphaFoldDB" id="A0AAE0WJT9"/>